<keyword evidence="2" id="KW-0732">Signal</keyword>
<dbReference type="PANTHER" id="PTHR24369:SF163">
    <property type="entry name" value="MATRIX-REMODELING-ASSOCIATED PROTEIN 5"/>
    <property type="match status" value="1"/>
</dbReference>
<dbReference type="GeneID" id="115937206"/>
<dbReference type="SMART" id="SM00013">
    <property type="entry name" value="LRRNT"/>
    <property type="match status" value="1"/>
</dbReference>
<name>A0A7F8Q015_LEPWE</name>
<dbReference type="InterPro" id="IPR000372">
    <property type="entry name" value="LRRNT"/>
</dbReference>
<evidence type="ECO:0000256" key="3">
    <source>
        <dbReference type="ARBA" id="ARBA00022737"/>
    </source>
</evidence>
<proteinExistence type="predicted"/>
<evidence type="ECO:0000256" key="4">
    <source>
        <dbReference type="SAM" id="MobiDB-lite"/>
    </source>
</evidence>
<feature type="compositionally biased region" description="Basic and acidic residues" evidence="4">
    <location>
        <begin position="13"/>
        <end position="27"/>
    </location>
</feature>
<sequence>MLRAPRSRVSQLPKDRCPGITHPDKMPRQGHWPALSVVLILLWGHPRPTLACPHPCTCYVPSEVHCTFRSLASVPAGISKHVERINLGFNSIQALSETSFAGLTKLELLMIHGNDIPSIPDGALRDLSSLQVFKFSYNKLRVITAQTLQGLWSLMRLHIDHNKIEFIHPQAFNGLTSLRLLHLEGNMLHQLHPGTFSTLTFLDYFRLSTIRHLYLADNMIRTLPMGMLQNMPLLENLYLHGNPWSCDCEMKWFLEWDAKSKGKRGGQSERGSPRHIPDPSGKVPFSGVLTLLYLVKSTSRNRYGGKHSWKSYNLDVKTPLFHNGCILL</sequence>
<evidence type="ECO:0000313" key="6">
    <source>
        <dbReference type="Proteomes" id="UP000245341"/>
    </source>
</evidence>
<reference evidence="7" key="1">
    <citation type="submission" date="2025-08" db="UniProtKB">
        <authorList>
            <consortium name="RefSeq"/>
        </authorList>
    </citation>
    <scope>IDENTIFICATION</scope>
    <source>
        <tissue evidence="7">Liver</tissue>
    </source>
</reference>
<feature type="domain" description="LRRNT" evidence="5">
    <location>
        <begin position="51"/>
        <end position="84"/>
    </location>
</feature>
<dbReference type="OrthoDB" id="694479at2759"/>
<keyword evidence="3" id="KW-0677">Repeat</keyword>
<dbReference type="Gene3D" id="3.80.10.10">
    <property type="entry name" value="Ribonuclease Inhibitor"/>
    <property type="match status" value="2"/>
</dbReference>
<keyword evidence="1" id="KW-0433">Leucine-rich repeat</keyword>
<evidence type="ECO:0000256" key="1">
    <source>
        <dbReference type="ARBA" id="ARBA00022614"/>
    </source>
</evidence>
<dbReference type="InterPro" id="IPR003591">
    <property type="entry name" value="Leu-rich_rpt_typical-subtyp"/>
</dbReference>
<dbReference type="Pfam" id="PF13855">
    <property type="entry name" value="LRR_8"/>
    <property type="match status" value="1"/>
</dbReference>
<dbReference type="SUPFAM" id="SSF52058">
    <property type="entry name" value="L domain-like"/>
    <property type="match status" value="1"/>
</dbReference>
<dbReference type="InterPro" id="IPR050541">
    <property type="entry name" value="LRR_TM_domain-containing"/>
</dbReference>
<organism evidence="6 7">
    <name type="scientific">Leptonychotes weddellii</name>
    <name type="common">Weddell seal</name>
    <name type="synonym">Otaria weddellii</name>
    <dbReference type="NCBI Taxonomy" id="9713"/>
    <lineage>
        <taxon>Eukaryota</taxon>
        <taxon>Metazoa</taxon>
        <taxon>Chordata</taxon>
        <taxon>Craniata</taxon>
        <taxon>Vertebrata</taxon>
        <taxon>Euteleostomi</taxon>
        <taxon>Mammalia</taxon>
        <taxon>Eutheria</taxon>
        <taxon>Laurasiatheria</taxon>
        <taxon>Carnivora</taxon>
        <taxon>Caniformia</taxon>
        <taxon>Pinnipedia</taxon>
        <taxon>Phocidae</taxon>
        <taxon>Monachinae</taxon>
        <taxon>Lobodontini</taxon>
        <taxon>Leptonychotes</taxon>
    </lineage>
</organism>
<dbReference type="SMART" id="SM00369">
    <property type="entry name" value="LRR_TYP"/>
    <property type="match status" value="6"/>
</dbReference>
<keyword evidence="6" id="KW-1185">Reference proteome</keyword>
<feature type="region of interest" description="Disordered" evidence="4">
    <location>
        <begin position="1"/>
        <end position="28"/>
    </location>
</feature>
<dbReference type="KEGG" id="lww:115937206"/>
<dbReference type="InterPro" id="IPR001611">
    <property type="entry name" value="Leu-rich_rpt"/>
</dbReference>
<protein>
    <submittedName>
        <fullName evidence="7">Matrix-remodeling-associated protein 5-like isoform X1</fullName>
    </submittedName>
</protein>
<evidence type="ECO:0000259" key="5">
    <source>
        <dbReference type="SMART" id="SM00013"/>
    </source>
</evidence>
<dbReference type="FunFam" id="3.80.10.10:FF:000103">
    <property type="entry name" value="Immunoglobulin superfamily member 10"/>
    <property type="match status" value="1"/>
</dbReference>
<gene>
    <name evidence="7" type="primary">LOC115937206</name>
</gene>
<dbReference type="AlphaFoldDB" id="A0A7F8Q015"/>
<accession>A0A7F8Q015</accession>
<evidence type="ECO:0000313" key="7">
    <source>
        <dbReference type="RefSeq" id="XP_030874645.1"/>
    </source>
</evidence>
<dbReference type="InterPro" id="IPR032675">
    <property type="entry name" value="LRR_dom_sf"/>
</dbReference>
<dbReference type="RefSeq" id="XP_030874645.1">
    <property type="nucleotide sequence ID" value="XM_031018785.1"/>
</dbReference>
<dbReference type="Proteomes" id="UP000245341">
    <property type="component" value="Unplaced"/>
</dbReference>
<dbReference type="PANTHER" id="PTHR24369">
    <property type="entry name" value="ANTIGEN BSP, PUTATIVE-RELATED"/>
    <property type="match status" value="1"/>
</dbReference>
<evidence type="ECO:0000256" key="2">
    <source>
        <dbReference type="ARBA" id="ARBA00022729"/>
    </source>
</evidence>
<dbReference type="GO" id="GO:0005886">
    <property type="term" value="C:plasma membrane"/>
    <property type="evidence" value="ECO:0007669"/>
    <property type="project" value="TreeGrafter"/>
</dbReference>